<evidence type="ECO:0000313" key="3">
    <source>
        <dbReference type="Proteomes" id="UP000765509"/>
    </source>
</evidence>
<sequence>MTLDRSGSNYPIQSNGSVLGHSSHISKRQGFQPRGEAQMEYSRASKSSQRLCRTFETLIESSEAFIAAIPVVISKQVSTRRSGDIPVLVQELAYGSKVAGVGDYVKSMDRDNELISSSEQAPRPIRDRGSSERLDSTFYQRASITDKTLLEEPKHVI</sequence>
<accession>A0A9Q3H8Y4</accession>
<proteinExistence type="predicted"/>
<dbReference type="AlphaFoldDB" id="A0A9Q3H8Y4"/>
<name>A0A9Q3H8Y4_9BASI</name>
<dbReference type="Proteomes" id="UP000765509">
    <property type="component" value="Unassembled WGS sequence"/>
</dbReference>
<evidence type="ECO:0000256" key="1">
    <source>
        <dbReference type="SAM" id="MobiDB-lite"/>
    </source>
</evidence>
<gene>
    <name evidence="2" type="ORF">O181_035431</name>
</gene>
<organism evidence="2 3">
    <name type="scientific">Austropuccinia psidii MF-1</name>
    <dbReference type="NCBI Taxonomy" id="1389203"/>
    <lineage>
        <taxon>Eukaryota</taxon>
        <taxon>Fungi</taxon>
        <taxon>Dikarya</taxon>
        <taxon>Basidiomycota</taxon>
        <taxon>Pucciniomycotina</taxon>
        <taxon>Pucciniomycetes</taxon>
        <taxon>Pucciniales</taxon>
        <taxon>Sphaerophragmiaceae</taxon>
        <taxon>Austropuccinia</taxon>
    </lineage>
</organism>
<dbReference type="EMBL" id="AVOT02013251">
    <property type="protein sequence ID" value="MBW0495716.1"/>
    <property type="molecule type" value="Genomic_DNA"/>
</dbReference>
<feature type="region of interest" description="Disordered" evidence="1">
    <location>
        <begin position="1"/>
        <end position="43"/>
    </location>
</feature>
<keyword evidence="3" id="KW-1185">Reference proteome</keyword>
<reference evidence="2" key="1">
    <citation type="submission" date="2021-03" db="EMBL/GenBank/DDBJ databases">
        <title>Draft genome sequence of rust myrtle Austropuccinia psidii MF-1, a brazilian biotype.</title>
        <authorList>
            <person name="Quecine M.C."/>
            <person name="Pachon D.M.R."/>
            <person name="Bonatelli M.L."/>
            <person name="Correr F.H."/>
            <person name="Franceschini L.M."/>
            <person name="Leite T.F."/>
            <person name="Margarido G.R.A."/>
            <person name="Almeida C.A."/>
            <person name="Ferrarezi J.A."/>
            <person name="Labate C.A."/>
        </authorList>
    </citation>
    <scope>NUCLEOTIDE SEQUENCE</scope>
    <source>
        <strain evidence="2">MF-1</strain>
    </source>
</reference>
<feature type="compositionally biased region" description="Polar residues" evidence="1">
    <location>
        <begin position="1"/>
        <end position="17"/>
    </location>
</feature>
<comment type="caution">
    <text evidence="2">The sequence shown here is derived from an EMBL/GenBank/DDBJ whole genome shotgun (WGS) entry which is preliminary data.</text>
</comment>
<feature type="region of interest" description="Disordered" evidence="1">
    <location>
        <begin position="112"/>
        <end position="132"/>
    </location>
</feature>
<protein>
    <submittedName>
        <fullName evidence="2">Uncharacterized protein</fullName>
    </submittedName>
</protein>
<evidence type="ECO:0000313" key="2">
    <source>
        <dbReference type="EMBL" id="MBW0495716.1"/>
    </source>
</evidence>